<dbReference type="KEGG" id="bpf:BpOF4_21569"/>
<gene>
    <name evidence="2" type="ordered locus">BpOF4_21569</name>
</gene>
<dbReference type="HOGENOM" id="CLU_3380571_0_0_9"/>
<feature type="compositionally biased region" description="Basic residues" evidence="1">
    <location>
        <begin position="23"/>
        <end position="33"/>
    </location>
</feature>
<evidence type="ECO:0000313" key="2">
    <source>
        <dbReference type="EMBL" id="ADC52309.1"/>
    </source>
</evidence>
<organism evidence="2 3">
    <name type="scientific">Alkalihalophilus pseudofirmus (strain ATCC BAA-2126 / JCM 17055 / OF4)</name>
    <name type="common">Bacillus pseudofirmus</name>
    <dbReference type="NCBI Taxonomy" id="398511"/>
    <lineage>
        <taxon>Bacteria</taxon>
        <taxon>Bacillati</taxon>
        <taxon>Bacillota</taxon>
        <taxon>Bacilli</taxon>
        <taxon>Bacillales</taxon>
        <taxon>Bacillaceae</taxon>
        <taxon>Alkalihalophilus</taxon>
    </lineage>
</organism>
<reference evidence="2 3" key="1">
    <citation type="journal article" date="2011" name="Environ. Microbiol.">
        <title>Genome of alkaliphilic Bacillus pseudofirmus OF4 reveals adaptations that support the ability to grow in an external pH range from 7.5 to 11.4.</title>
        <authorList>
            <person name="Janto B."/>
            <person name="Ahmed A."/>
            <person name="Ito M."/>
            <person name="Liu J."/>
            <person name="Hicks D.B."/>
            <person name="Pagni S."/>
            <person name="Fackelmayer O.J."/>
            <person name="Smith T.A."/>
            <person name="Earl J."/>
            <person name="Elbourne L.D."/>
            <person name="Hassan K."/>
            <person name="Paulsen I.T."/>
            <person name="Kolsto A.B."/>
            <person name="Tourasse N.J."/>
            <person name="Ehrlich G.D."/>
            <person name="Boissy R."/>
            <person name="Ivey D.M."/>
            <person name="Li G."/>
            <person name="Xue Y."/>
            <person name="Ma Y."/>
            <person name="Hu F.Z."/>
            <person name="Krulwich T.A."/>
        </authorList>
    </citation>
    <scope>NUCLEOTIDE SEQUENCE [LARGE SCALE GENOMIC DNA]</scope>
    <source>
        <strain evidence="3">ATCC BAA-2126 / JCM 17055 / OF4</strain>
    </source>
</reference>
<proteinExistence type="predicted"/>
<name>D3G1T3_ALKPO</name>
<protein>
    <submittedName>
        <fullName evidence="2">Uncharacterized protein</fullName>
    </submittedName>
</protein>
<dbReference type="EMBL" id="CP001880">
    <property type="protein sequence ID" value="ADC52309.1"/>
    <property type="molecule type" value="Genomic_DNA"/>
</dbReference>
<geneLocation type="plasmid" evidence="2 3">
    <name>pBpOF4-02</name>
</geneLocation>
<evidence type="ECO:0000313" key="3">
    <source>
        <dbReference type="Proteomes" id="UP000001544"/>
    </source>
</evidence>
<accession>D3G1T3</accession>
<feature type="region of interest" description="Disordered" evidence="1">
    <location>
        <begin position="1"/>
        <end position="33"/>
    </location>
</feature>
<keyword evidence="3" id="KW-1185">Reference proteome</keyword>
<dbReference type="AlphaFoldDB" id="D3G1T3"/>
<evidence type="ECO:0000256" key="1">
    <source>
        <dbReference type="SAM" id="MobiDB-lite"/>
    </source>
</evidence>
<keyword evidence="2" id="KW-0614">Plasmid</keyword>
<sequence length="33" mass="3867">MTKEEAKKIAANILKRRDQHFSAKQKPKKKSVK</sequence>
<dbReference type="Proteomes" id="UP000001544">
    <property type="component" value="Plasmid pBpOF4-02"/>
</dbReference>